<keyword evidence="3" id="KW-1185">Reference proteome</keyword>
<accession>A0A5B7CGS6</accession>
<evidence type="ECO:0000313" key="3">
    <source>
        <dbReference type="Proteomes" id="UP000324222"/>
    </source>
</evidence>
<gene>
    <name evidence="2" type="ORF">E2C01_001498</name>
</gene>
<feature type="compositionally biased region" description="Basic and acidic residues" evidence="1">
    <location>
        <begin position="1"/>
        <end position="15"/>
    </location>
</feature>
<dbReference type="EMBL" id="VSRR010000048">
    <property type="protein sequence ID" value="MPC08902.1"/>
    <property type="molecule type" value="Genomic_DNA"/>
</dbReference>
<dbReference type="AlphaFoldDB" id="A0A5B7CGS6"/>
<sequence>MEPDNKINTKTESAPRRHPTRLSAGKHEASRGTLLAMCRSLGVWATPVKPRHPREMGQGLDGRGGRGVKRWVGNRKKGGEGKGVGASAPCILSNHVVQRMVQCSGWLLSSTLGKRTP</sequence>
<reference evidence="2" key="1">
    <citation type="submission" date="2019-05" db="EMBL/GenBank/DDBJ databases">
        <title>Another draft genome of Portunus trituberculatus and its Hox gene families provides insights of decapod evolution.</title>
        <authorList>
            <person name="Jeong J.-H."/>
            <person name="Song I."/>
            <person name="Kim S."/>
            <person name="Choi T."/>
            <person name="Kim D."/>
            <person name="Ryu S."/>
            <person name="Kim W."/>
        </authorList>
    </citation>
    <scope>NUCLEOTIDE SEQUENCE [LARGE SCALE GENOMIC DNA]</scope>
    <source>
        <tissue evidence="2">Muscle</tissue>
    </source>
</reference>
<comment type="caution">
    <text evidence="2">The sequence shown here is derived from an EMBL/GenBank/DDBJ whole genome shotgun (WGS) entry which is preliminary data.</text>
</comment>
<proteinExistence type="predicted"/>
<organism evidence="2 3">
    <name type="scientific">Portunus trituberculatus</name>
    <name type="common">Swimming crab</name>
    <name type="synonym">Neptunus trituberculatus</name>
    <dbReference type="NCBI Taxonomy" id="210409"/>
    <lineage>
        <taxon>Eukaryota</taxon>
        <taxon>Metazoa</taxon>
        <taxon>Ecdysozoa</taxon>
        <taxon>Arthropoda</taxon>
        <taxon>Crustacea</taxon>
        <taxon>Multicrustacea</taxon>
        <taxon>Malacostraca</taxon>
        <taxon>Eumalacostraca</taxon>
        <taxon>Eucarida</taxon>
        <taxon>Decapoda</taxon>
        <taxon>Pleocyemata</taxon>
        <taxon>Brachyura</taxon>
        <taxon>Eubrachyura</taxon>
        <taxon>Portunoidea</taxon>
        <taxon>Portunidae</taxon>
        <taxon>Portuninae</taxon>
        <taxon>Portunus</taxon>
    </lineage>
</organism>
<dbReference type="Proteomes" id="UP000324222">
    <property type="component" value="Unassembled WGS sequence"/>
</dbReference>
<feature type="region of interest" description="Disordered" evidence="1">
    <location>
        <begin position="1"/>
        <end position="29"/>
    </location>
</feature>
<protein>
    <submittedName>
        <fullName evidence="2">Uncharacterized protein</fullName>
    </submittedName>
</protein>
<evidence type="ECO:0000313" key="2">
    <source>
        <dbReference type="EMBL" id="MPC08902.1"/>
    </source>
</evidence>
<name>A0A5B7CGS6_PORTR</name>
<evidence type="ECO:0000256" key="1">
    <source>
        <dbReference type="SAM" id="MobiDB-lite"/>
    </source>
</evidence>
<feature type="compositionally biased region" description="Basic residues" evidence="1">
    <location>
        <begin position="66"/>
        <end position="76"/>
    </location>
</feature>
<feature type="region of interest" description="Disordered" evidence="1">
    <location>
        <begin position="48"/>
        <end position="87"/>
    </location>
</feature>